<dbReference type="GO" id="GO:0008168">
    <property type="term" value="F:methyltransferase activity"/>
    <property type="evidence" value="ECO:0007669"/>
    <property type="project" value="UniProtKB-KW"/>
</dbReference>
<dbReference type="InterPro" id="IPR007213">
    <property type="entry name" value="Ppm1/Ppm2/Tcmp"/>
</dbReference>
<dbReference type="AlphaFoldDB" id="A0A1V3WPR9"/>
<organism evidence="3 4">
    <name type="scientific">Mycobacterium kansasii</name>
    <dbReference type="NCBI Taxonomy" id="1768"/>
    <lineage>
        <taxon>Bacteria</taxon>
        <taxon>Bacillati</taxon>
        <taxon>Actinomycetota</taxon>
        <taxon>Actinomycetes</taxon>
        <taxon>Mycobacteriales</taxon>
        <taxon>Mycobacteriaceae</taxon>
        <taxon>Mycobacterium</taxon>
    </lineage>
</organism>
<keyword evidence="1 3" id="KW-0489">Methyltransferase</keyword>
<keyword evidence="2 3" id="KW-0808">Transferase</keyword>
<evidence type="ECO:0000256" key="2">
    <source>
        <dbReference type="ARBA" id="ARBA00022679"/>
    </source>
</evidence>
<dbReference type="SUPFAM" id="SSF53335">
    <property type="entry name" value="S-adenosyl-L-methionine-dependent methyltransferases"/>
    <property type="match status" value="1"/>
</dbReference>
<gene>
    <name evidence="3" type="ORF">BZL30_7226</name>
</gene>
<accession>A0A1V3WPR9</accession>
<evidence type="ECO:0000313" key="3">
    <source>
        <dbReference type="EMBL" id="OOK68953.1"/>
    </source>
</evidence>
<sequence>MVRTDDDDWDAATGVGVTATFGATARAVAAGAGLLNDPFAEPLVRAAGVPYFARIIDGDLDEADEADNRTTAGLIDILVTHTRFLDGFLADAAGREFVRR</sequence>
<evidence type="ECO:0000313" key="4">
    <source>
        <dbReference type="Proteomes" id="UP000189229"/>
    </source>
</evidence>
<reference evidence="3 4" key="1">
    <citation type="submission" date="2017-02" db="EMBL/GenBank/DDBJ databases">
        <title>Complete genome sequences of Mycobacterium kansasii strains isolated from rhesus macaques.</title>
        <authorList>
            <person name="Panda A."/>
            <person name="Nagaraj S."/>
            <person name="Zhao X."/>
            <person name="Tettelin H."/>
            <person name="Detolla L.J."/>
        </authorList>
    </citation>
    <scope>NUCLEOTIDE SEQUENCE [LARGE SCALE GENOMIC DNA]</scope>
    <source>
        <strain evidence="3 4">11-3813</strain>
    </source>
</reference>
<proteinExistence type="predicted"/>
<name>A0A1V3WPR9_MYCKA</name>
<protein>
    <submittedName>
        <fullName evidence="3">Leucine carboxyl methyltransferase family protein</fullName>
    </submittedName>
</protein>
<dbReference type="Pfam" id="PF04072">
    <property type="entry name" value="LCM"/>
    <property type="match status" value="1"/>
</dbReference>
<dbReference type="EMBL" id="MVBM01000007">
    <property type="protein sequence ID" value="OOK68953.1"/>
    <property type="molecule type" value="Genomic_DNA"/>
</dbReference>
<dbReference type="Proteomes" id="UP000189229">
    <property type="component" value="Unassembled WGS sequence"/>
</dbReference>
<dbReference type="Gene3D" id="3.40.50.150">
    <property type="entry name" value="Vaccinia Virus protein VP39"/>
    <property type="match status" value="1"/>
</dbReference>
<dbReference type="GO" id="GO:0032259">
    <property type="term" value="P:methylation"/>
    <property type="evidence" value="ECO:0007669"/>
    <property type="project" value="UniProtKB-KW"/>
</dbReference>
<comment type="caution">
    <text evidence="3">The sequence shown here is derived from an EMBL/GenBank/DDBJ whole genome shotgun (WGS) entry which is preliminary data.</text>
</comment>
<dbReference type="InterPro" id="IPR029063">
    <property type="entry name" value="SAM-dependent_MTases_sf"/>
</dbReference>
<evidence type="ECO:0000256" key="1">
    <source>
        <dbReference type="ARBA" id="ARBA00022603"/>
    </source>
</evidence>